<proteinExistence type="predicted"/>
<accession>A0ABS5ZXK6</accession>
<dbReference type="Proteomes" id="UP000755654">
    <property type="component" value="Unassembled WGS sequence"/>
</dbReference>
<reference evidence="1 2" key="1">
    <citation type="journal article" date="2021" name="ISME J.">
        <title>Genomic evolution of the class Acidithiobacillia: deep-branching Proteobacteria living in extreme acidic conditions.</title>
        <authorList>
            <person name="Moya-Beltran A."/>
            <person name="Beard S."/>
            <person name="Rojas-Villalobos C."/>
            <person name="Issotta F."/>
            <person name="Gallardo Y."/>
            <person name="Ulloa R."/>
            <person name="Giaveno A."/>
            <person name="Degli Esposti M."/>
            <person name="Johnson D.B."/>
            <person name="Quatrini R."/>
        </authorList>
    </citation>
    <scope>NUCLEOTIDE SEQUENCE [LARGE SCALE GENOMIC DNA]</scope>
    <source>
        <strain evidence="1 2">RW2</strain>
    </source>
</reference>
<name>A0ABS5ZXK6_9PROT</name>
<protein>
    <recommendedName>
        <fullName evidence="3">SMODS and SLOG-associating 2TM effector domain-containing protein</fullName>
    </recommendedName>
</protein>
<dbReference type="EMBL" id="JAAOMP010000077">
    <property type="protein sequence ID" value="MBU2759929.1"/>
    <property type="molecule type" value="Genomic_DNA"/>
</dbReference>
<keyword evidence="2" id="KW-1185">Reference proteome</keyword>
<organism evidence="1 2">
    <name type="scientific">Acidithiobacillus sulfurivorans</name>
    <dbReference type="NCBI Taxonomy" id="1958756"/>
    <lineage>
        <taxon>Bacteria</taxon>
        <taxon>Pseudomonadati</taxon>
        <taxon>Pseudomonadota</taxon>
        <taxon>Acidithiobacillia</taxon>
        <taxon>Acidithiobacillales</taxon>
        <taxon>Acidithiobacillaceae</taxon>
        <taxon>Acidithiobacillus</taxon>
    </lineage>
</organism>
<evidence type="ECO:0000313" key="1">
    <source>
        <dbReference type="EMBL" id="MBU2759929.1"/>
    </source>
</evidence>
<gene>
    <name evidence="1" type="ORF">HAP95_07145</name>
</gene>
<evidence type="ECO:0008006" key="3">
    <source>
        <dbReference type="Google" id="ProtNLM"/>
    </source>
</evidence>
<evidence type="ECO:0000313" key="2">
    <source>
        <dbReference type="Proteomes" id="UP000755654"/>
    </source>
</evidence>
<comment type="caution">
    <text evidence="1">The sequence shown here is derived from an EMBL/GenBank/DDBJ whole genome shotgun (WGS) entry which is preliminary data.</text>
</comment>
<sequence length="167" mass="18241">MDNGWHFLLFGIRKSVRYHERRAAFFARLDTTNGILSLLAGTGAAATAFSGHPAAATVAGATVAVSNVCNVLVGSARMSALHRELRGRFIGLERQMVGGDESPENLRRFTEDRLRIEAEEPAVVGALDAVCYNEEARAEGNSEHAVTIGWWTRFFCQLVDYVPAVES</sequence>
<dbReference type="RefSeq" id="WP_215883593.1">
    <property type="nucleotide sequence ID" value="NZ_JAAOMP010000077.1"/>
</dbReference>